<dbReference type="PANTHER" id="PTHR48039:SF5">
    <property type="entry name" value="RNA-BINDING PROTEIN 28"/>
    <property type="match status" value="1"/>
</dbReference>
<keyword evidence="2" id="KW-0677">Repeat</keyword>
<name>A0A8T1RXB6_CHESE</name>
<evidence type="ECO:0000313" key="9">
    <source>
        <dbReference type="Proteomes" id="UP000765507"/>
    </source>
</evidence>
<dbReference type="AlphaFoldDB" id="A0A8T1RXB6"/>
<evidence type="ECO:0000259" key="7">
    <source>
        <dbReference type="PROSITE" id="PS50102"/>
    </source>
</evidence>
<feature type="non-terminal residue" evidence="8">
    <location>
        <position position="1"/>
    </location>
</feature>
<protein>
    <submittedName>
        <fullName evidence="8">RNA binding motif protein 28</fullName>
    </submittedName>
</protein>
<accession>A0A8T1RXB6</accession>
<evidence type="ECO:0000256" key="5">
    <source>
        <dbReference type="PROSITE-ProRule" id="PRU00176"/>
    </source>
</evidence>
<dbReference type="InterPro" id="IPR035979">
    <property type="entry name" value="RBD_domain_sf"/>
</dbReference>
<dbReference type="PROSITE" id="PS50102">
    <property type="entry name" value="RRM"/>
    <property type="match status" value="1"/>
</dbReference>
<dbReference type="EMBL" id="JAHGAV010003063">
    <property type="protein sequence ID" value="KAG6920995.1"/>
    <property type="molecule type" value="Genomic_DNA"/>
</dbReference>
<evidence type="ECO:0000256" key="2">
    <source>
        <dbReference type="ARBA" id="ARBA00022737"/>
    </source>
</evidence>
<gene>
    <name evidence="8" type="primary">RBM28</name>
    <name evidence="8" type="ORF">G0U57_011612</name>
</gene>
<organism evidence="8 9">
    <name type="scientific">Chelydra serpentina</name>
    <name type="common">Snapping turtle</name>
    <name type="synonym">Testudo serpentina</name>
    <dbReference type="NCBI Taxonomy" id="8475"/>
    <lineage>
        <taxon>Eukaryota</taxon>
        <taxon>Metazoa</taxon>
        <taxon>Chordata</taxon>
        <taxon>Craniata</taxon>
        <taxon>Vertebrata</taxon>
        <taxon>Euteleostomi</taxon>
        <taxon>Archelosauria</taxon>
        <taxon>Testudinata</taxon>
        <taxon>Testudines</taxon>
        <taxon>Cryptodira</taxon>
        <taxon>Durocryptodira</taxon>
        <taxon>Americhelydia</taxon>
        <taxon>Chelydroidea</taxon>
        <taxon>Chelydridae</taxon>
        <taxon>Chelydra</taxon>
    </lineage>
</organism>
<evidence type="ECO:0000256" key="3">
    <source>
        <dbReference type="ARBA" id="ARBA00022884"/>
    </source>
</evidence>
<evidence type="ECO:0000313" key="8">
    <source>
        <dbReference type="EMBL" id="KAG6920995.1"/>
    </source>
</evidence>
<comment type="caution">
    <text evidence="8">The sequence shown here is derived from an EMBL/GenBank/DDBJ whole genome shotgun (WGS) entry which is preliminary data.</text>
</comment>
<proteinExistence type="predicted"/>
<feature type="region of interest" description="Disordered" evidence="6">
    <location>
        <begin position="42"/>
        <end position="75"/>
    </location>
</feature>
<dbReference type="InterPro" id="IPR051945">
    <property type="entry name" value="RRM_MRD1_RNA_proc_ribogen"/>
</dbReference>
<feature type="compositionally biased region" description="Basic residues" evidence="6">
    <location>
        <begin position="66"/>
        <end position="75"/>
    </location>
</feature>
<reference evidence="8 9" key="1">
    <citation type="journal article" date="2020" name="G3 (Bethesda)">
        <title>Draft Genome of the Common Snapping Turtle, Chelydra serpentina, a Model for Phenotypic Plasticity in Reptiles.</title>
        <authorList>
            <person name="Das D."/>
            <person name="Singh S.K."/>
            <person name="Bierstedt J."/>
            <person name="Erickson A."/>
            <person name="Galli G.L.J."/>
            <person name="Crossley D.A. 2nd"/>
            <person name="Rhen T."/>
        </authorList>
    </citation>
    <scope>NUCLEOTIDE SEQUENCE [LARGE SCALE GENOMIC DNA]</scope>
    <source>
        <strain evidence="8">KW</strain>
    </source>
</reference>
<dbReference type="Gene3D" id="3.30.70.330">
    <property type="match status" value="2"/>
</dbReference>
<evidence type="ECO:0000256" key="6">
    <source>
        <dbReference type="SAM" id="MobiDB-lite"/>
    </source>
</evidence>
<sequence>PAGSETCRGFGYVTFSLLEDAQRALREVTTFEGHEIKVDVAKKKLREKKQQPPGAPETPSKEQKPKKPKGAPKKARLIVRNLSFKCSEDDLKALFSPFGAVLEVNVPRKAGRA</sequence>
<keyword evidence="4" id="KW-0539">Nucleus</keyword>
<dbReference type="GO" id="GO:0005730">
    <property type="term" value="C:nucleolus"/>
    <property type="evidence" value="ECO:0007669"/>
    <property type="project" value="TreeGrafter"/>
</dbReference>
<keyword evidence="3 5" id="KW-0694">RNA-binding</keyword>
<dbReference type="OrthoDB" id="439808at2759"/>
<dbReference type="GO" id="GO:0003729">
    <property type="term" value="F:mRNA binding"/>
    <property type="evidence" value="ECO:0007669"/>
    <property type="project" value="TreeGrafter"/>
</dbReference>
<dbReference type="InterPro" id="IPR000504">
    <property type="entry name" value="RRM_dom"/>
</dbReference>
<dbReference type="SUPFAM" id="SSF54928">
    <property type="entry name" value="RNA-binding domain, RBD"/>
    <property type="match status" value="1"/>
</dbReference>
<dbReference type="Pfam" id="PF00076">
    <property type="entry name" value="RRM_1"/>
    <property type="match status" value="1"/>
</dbReference>
<dbReference type="InterPro" id="IPR012677">
    <property type="entry name" value="Nucleotide-bd_a/b_plait_sf"/>
</dbReference>
<evidence type="ECO:0000256" key="4">
    <source>
        <dbReference type="ARBA" id="ARBA00023242"/>
    </source>
</evidence>
<evidence type="ECO:0000256" key="1">
    <source>
        <dbReference type="ARBA" id="ARBA00004123"/>
    </source>
</evidence>
<comment type="subcellular location">
    <subcellularLocation>
        <location evidence="1">Nucleus</location>
    </subcellularLocation>
</comment>
<dbReference type="PANTHER" id="PTHR48039">
    <property type="entry name" value="RNA-BINDING MOTIF PROTEIN 14B"/>
    <property type="match status" value="1"/>
</dbReference>
<dbReference type="Proteomes" id="UP000765507">
    <property type="component" value="Unassembled WGS sequence"/>
</dbReference>
<keyword evidence="9" id="KW-1185">Reference proteome</keyword>
<feature type="domain" description="RRM" evidence="7">
    <location>
        <begin position="75"/>
        <end position="113"/>
    </location>
</feature>